<evidence type="ECO:0000313" key="1">
    <source>
        <dbReference type="EMBL" id="CAH1965837.1"/>
    </source>
</evidence>
<sequence length="298" mass="34418">MASRREQQERDEMLQNRIIYSLPTRMGNWNEQLALREYETAMAKYKMQHCRLVVQNVKKVFHSVLKPTSLAVEAPSVQFGLNYQLKALASPSKDTTSLYLSCLLNETDNDVIQHFQQGCCFSASPLRIPCVRNTFRLRSPIHDEVDQRVRYGQDLLIEIYESGDGEPLFLRSENLSTDTFGEHRAIRMSKFPDIYCRFKFLHWDPKKRHETIDTTVKPDTTVIIQHVASGQNLAVEPHSLIPKFFGTECLVTCCTYRDSHKMETAENFWSVVSRPISDTALYVRAAKGEDINVEQFDD</sequence>
<protein>
    <submittedName>
        <fullName evidence="1">Uncharacterized protein</fullName>
    </submittedName>
</protein>
<dbReference type="InterPro" id="IPR055325">
    <property type="entry name" value="CF161"/>
</dbReference>
<dbReference type="EMBL" id="CAKOFQ010006729">
    <property type="protein sequence ID" value="CAH1965837.1"/>
    <property type="molecule type" value="Genomic_DNA"/>
</dbReference>
<gene>
    <name evidence="1" type="ORF">ACAOBT_LOCUS6535</name>
</gene>
<keyword evidence="2" id="KW-1185">Reference proteome</keyword>
<dbReference type="GO" id="GO:0031514">
    <property type="term" value="C:motile cilium"/>
    <property type="evidence" value="ECO:0007669"/>
    <property type="project" value="TreeGrafter"/>
</dbReference>
<dbReference type="PANTHER" id="PTHR24274:SF1">
    <property type="entry name" value="CILIA- AND FLAGELLA-ASSOCIATED PROTEIN 161"/>
    <property type="match status" value="1"/>
</dbReference>
<name>A0A9P0K8R3_ACAOB</name>
<dbReference type="GO" id="GO:0060271">
    <property type="term" value="P:cilium assembly"/>
    <property type="evidence" value="ECO:0007669"/>
    <property type="project" value="TreeGrafter"/>
</dbReference>
<dbReference type="PANTHER" id="PTHR24274">
    <property type="entry name" value="CILIA- AND FLAGELLA-ASSOCIATED PROTEIN 161"/>
    <property type="match status" value="1"/>
</dbReference>
<accession>A0A9P0K8R3</accession>
<dbReference type="OrthoDB" id="2126411at2759"/>
<comment type="caution">
    <text evidence="1">The sequence shown here is derived from an EMBL/GenBank/DDBJ whole genome shotgun (WGS) entry which is preliminary data.</text>
</comment>
<evidence type="ECO:0000313" key="2">
    <source>
        <dbReference type="Proteomes" id="UP001152888"/>
    </source>
</evidence>
<proteinExistence type="predicted"/>
<dbReference type="Pfam" id="PF24569">
    <property type="entry name" value="CFAP161"/>
    <property type="match status" value="1"/>
</dbReference>
<reference evidence="1" key="1">
    <citation type="submission" date="2022-03" db="EMBL/GenBank/DDBJ databases">
        <authorList>
            <person name="Sayadi A."/>
        </authorList>
    </citation>
    <scope>NUCLEOTIDE SEQUENCE</scope>
</reference>
<dbReference type="Proteomes" id="UP001152888">
    <property type="component" value="Unassembled WGS sequence"/>
</dbReference>
<dbReference type="AlphaFoldDB" id="A0A9P0K8R3"/>
<organism evidence="1 2">
    <name type="scientific">Acanthoscelides obtectus</name>
    <name type="common">Bean weevil</name>
    <name type="synonym">Bruchus obtectus</name>
    <dbReference type="NCBI Taxonomy" id="200917"/>
    <lineage>
        <taxon>Eukaryota</taxon>
        <taxon>Metazoa</taxon>
        <taxon>Ecdysozoa</taxon>
        <taxon>Arthropoda</taxon>
        <taxon>Hexapoda</taxon>
        <taxon>Insecta</taxon>
        <taxon>Pterygota</taxon>
        <taxon>Neoptera</taxon>
        <taxon>Endopterygota</taxon>
        <taxon>Coleoptera</taxon>
        <taxon>Polyphaga</taxon>
        <taxon>Cucujiformia</taxon>
        <taxon>Chrysomeloidea</taxon>
        <taxon>Chrysomelidae</taxon>
        <taxon>Bruchinae</taxon>
        <taxon>Bruchini</taxon>
        <taxon>Acanthoscelides</taxon>
    </lineage>
</organism>